<feature type="transmembrane region" description="Helical" evidence="10">
    <location>
        <begin position="106"/>
        <end position="126"/>
    </location>
</feature>
<feature type="transmembrane region" description="Helical" evidence="10">
    <location>
        <begin position="78"/>
        <end position="99"/>
    </location>
</feature>
<dbReference type="InterPro" id="IPR019185">
    <property type="entry name" value="Integral_membrane_SYS1-rel"/>
</dbReference>
<keyword evidence="12" id="KW-1185">Reference proteome</keyword>
<dbReference type="AlphaFoldDB" id="A0A0X8HW25"/>
<keyword evidence="5" id="KW-0653">Protein transport</keyword>
<dbReference type="Proteomes" id="UP000243052">
    <property type="component" value="Chromosome viii"/>
</dbReference>
<name>A0A0X8HW25_9SACH</name>
<keyword evidence="8 10" id="KW-0472">Membrane</keyword>
<comment type="similarity">
    <text evidence="2">Belongs to the SYS1 family.</text>
</comment>
<evidence type="ECO:0000256" key="7">
    <source>
        <dbReference type="ARBA" id="ARBA00023034"/>
    </source>
</evidence>
<evidence type="ECO:0000256" key="8">
    <source>
        <dbReference type="ARBA" id="ARBA00023136"/>
    </source>
</evidence>
<evidence type="ECO:0000256" key="10">
    <source>
        <dbReference type="SAM" id="Phobius"/>
    </source>
</evidence>
<evidence type="ECO:0000313" key="12">
    <source>
        <dbReference type="Proteomes" id="UP000243052"/>
    </source>
</evidence>
<evidence type="ECO:0000313" key="11">
    <source>
        <dbReference type="EMBL" id="AMD22781.1"/>
    </source>
</evidence>
<dbReference type="GO" id="GO:0043001">
    <property type="term" value="P:Golgi to plasma membrane protein transport"/>
    <property type="evidence" value="ECO:0007669"/>
    <property type="project" value="TreeGrafter"/>
</dbReference>
<organism evidence="11 12">
    <name type="scientific">Eremothecium sinecaudum</name>
    <dbReference type="NCBI Taxonomy" id="45286"/>
    <lineage>
        <taxon>Eukaryota</taxon>
        <taxon>Fungi</taxon>
        <taxon>Dikarya</taxon>
        <taxon>Ascomycota</taxon>
        <taxon>Saccharomycotina</taxon>
        <taxon>Saccharomycetes</taxon>
        <taxon>Saccharomycetales</taxon>
        <taxon>Saccharomycetaceae</taxon>
        <taxon>Eremothecium</taxon>
    </lineage>
</organism>
<evidence type="ECO:0000256" key="5">
    <source>
        <dbReference type="ARBA" id="ARBA00022927"/>
    </source>
</evidence>
<dbReference type="GO" id="GO:0034067">
    <property type="term" value="P:protein localization to Golgi apparatus"/>
    <property type="evidence" value="ECO:0007669"/>
    <property type="project" value="TreeGrafter"/>
</dbReference>
<keyword evidence="3" id="KW-0813">Transport</keyword>
<sequence>MVWIRRYMRIPQELKPSEIFKQNSLSPSKIFMQIFLLQVFYYLTAYTLFYSWATLCGYDFKASEWLFSWELIDFSNSFGISLVGLWLLDSLICVIFLTVIVGRSKLAWDFAVTIHAINLVVVWFHTKQFPSFSWFLLQLASSLILVFLGTWTTRWRELRDTFFEGLVDDESFNGNRAESSITNSDQQREQFPLKDLEAQK</sequence>
<dbReference type="STRING" id="45286.A0A0X8HW25"/>
<evidence type="ECO:0000256" key="1">
    <source>
        <dbReference type="ARBA" id="ARBA00004653"/>
    </source>
</evidence>
<dbReference type="OrthoDB" id="542931at2759"/>
<feature type="transmembrane region" description="Helical" evidence="10">
    <location>
        <begin position="132"/>
        <end position="151"/>
    </location>
</feature>
<reference evidence="11 12" key="1">
    <citation type="submission" date="2016-01" db="EMBL/GenBank/DDBJ databases">
        <title>Genome sequence of the yeast Holleya sinecauda.</title>
        <authorList>
            <person name="Dietrich F.S."/>
        </authorList>
    </citation>
    <scope>NUCLEOTIDE SEQUENCE [LARGE SCALE GENOMIC DNA]</scope>
    <source>
        <strain evidence="11 12">ATCC 58844</strain>
    </source>
</reference>
<dbReference type="GeneID" id="28726145"/>
<evidence type="ECO:0000256" key="6">
    <source>
        <dbReference type="ARBA" id="ARBA00022989"/>
    </source>
</evidence>
<dbReference type="GO" id="GO:0000139">
    <property type="term" value="C:Golgi membrane"/>
    <property type="evidence" value="ECO:0007669"/>
    <property type="project" value="UniProtKB-SubCell"/>
</dbReference>
<keyword evidence="6 10" id="KW-1133">Transmembrane helix</keyword>
<evidence type="ECO:0000256" key="3">
    <source>
        <dbReference type="ARBA" id="ARBA00022448"/>
    </source>
</evidence>
<keyword evidence="4 10" id="KW-0812">Transmembrane</keyword>
<evidence type="ECO:0000256" key="2">
    <source>
        <dbReference type="ARBA" id="ARBA00008160"/>
    </source>
</evidence>
<dbReference type="GO" id="GO:0006895">
    <property type="term" value="P:Golgi to endosome transport"/>
    <property type="evidence" value="ECO:0007669"/>
    <property type="project" value="TreeGrafter"/>
</dbReference>
<dbReference type="PANTHER" id="PTHR12952:SF0">
    <property type="entry name" value="PROTEIN SYS1 HOMOLOG"/>
    <property type="match status" value="1"/>
</dbReference>
<protein>
    <submittedName>
        <fullName evidence="11">HHR012Wp</fullName>
    </submittedName>
</protein>
<evidence type="ECO:0000256" key="9">
    <source>
        <dbReference type="SAM" id="MobiDB-lite"/>
    </source>
</evidence>
<feature type="region of interest" description="Disordered" evidence="9">
    <location>
        <begin position="177"/>
        <end position="200"/>
    </location>
</feature>
<dbReference type="EMBL" id="CP014248">
    <property type="protein sequence ID" value="AMD22781.1"/>
    <property type="molecule type" value="Genomic_DNA"/>
</dbReference>
<comment type="subcellular location">
    <subcellularLocation>
        <location evidence="1">Golgi apparatus membrane</location>
        <topology evidence="1">Multi-pass membrane protein</topology>
    </subcellularLocation>
</comment>
<dbReference type="RefSeq" id="XP_017989777.1">
    <property type="nucleotide sequence ID" value="XM_018134288.1"/>
</dbReference>
<keyword evidence="7" id="KW-0333">Golgi apparatus</keyword>
<dbReference type="GO" id="GO:0005802">
    <property type="term" value="C:trans-Golgi network"/>
    <property type="evidence" value="ECO:0007669"/>
    <property type="project" value="TreeGrafter"/>
</dbReference>
<dbReference type="Pfam" id="PF09801">
    <property type="entry name" value="SYS1"/>
    <property type="match status" value="1"/>
</dbReference>
<evidence type="ECO:0000256" key="4">
    <source>
        <dbReference type="ARBA" id="ARBA00022692"/>
    </source>
</evidence>
<feature type="compositionally biased region" description="Basic and acidic residues" evidence="9">
    <location>
        <begin position="186"/>
        <end position="200"/>
    </location>
</feature>
<gene>
    <name evidence="11" type="ORF">AW171_hschr84839</name>
</gene>
<feature type="transmembrane region" description="Helical" evidence="10">
    <location>
        <begin position="30"/>
        <end position="53"/>
    </location>
</feature>
<dbReference type="GO" id="GO:0005829">
    <property type="term" value="C:cytosol"/>
    <property type="evidence" value="ECO:0007669"/>
    <property type="project" value="GOC"/>
</dbReference>
<accession>A0A0X8HW25</accession>
<proteinExistence type="inferred from homology"/>
<dbReference type="PANTHER" id="PTHR12952">
    <property type="entry name" value="SYS1"/>
    <property type="match status" value="1"/>
</dbReference>